<feature type="region of interest" description="Disordered" evidence="10">
    <location>
        <begin position="1"/>
        <end position="33"/>
    </location>
</feature>
<evidence type="ECO:0000256" key="1">
    <source>
        <dbReference type="ARBA" id="ARBA00004123"/>
    </source>
</evidence>
<gene>
    <name evidence="13" type="ORF">Sangu_1384300</name>
</gene>
<dbReference type="PANTHER" id="PTHR22952">
    <property type="entry name" value="CAMP-RESPONSE ELEMENT BINDING PROTEIN-RELATED"/>
    <property type="match status" value="1"/>
</dbReference>
<evidence type="ECO:0000256" key="11">
    <source>
        <dbReference type="SAM" id="Phobius"/>
    </source>
</evidence>
<dbReference type="SUPFAM" id="SSF57959">
    <property type="entry name" value="Leucine zipper domain"/>
    <property type="match status" value="1"/>
</dbReference>
<dbReference type="GO" id="GO:0009845">
    <property type="term" value="P:seed germination"/>
    <property type="evidence" value="ECO:0007669"/>
    <property type="project" value="UniProtKB-ARBA"/>
</dbReference>
<evidence type="ECO:0000256" key="8">
    <source>
        <dbReference type="ARBA" id="ARBA00061369"/>
    </source>
</evidence>
<evidence type="ECO:0000256" key="10">
    <source>
        <dbReference type="SAM" id="MobiDB-lite"/>
    </source>
</evidence>
<keyword evidence="5" id="KW-0238">DNA-binding</keyword>
<keyword evidence="9" id="KW-0175">Coiled coil</keyword>
<keyword evidence="2" id="KW-0597">Phosphoprotein</keyword>
<dbReference type="GO" id="GO:0045893">
    <property type="term" value="P:positive regulation of DNA-templated transcription"/>
    <property type="evidence" value="ECO:0007669"/>
    <property type="project" value="InterPro"/>
</dbReference>
<dbReference type="PROSITE" id="PS50217">
    <property type="entry name" value="BZIP"/>
    <property type="match status" value="1"/>
</dbReference>
<evidence type="ECO:0000256" key="7">
    <source>
        <dbReference type="ARBA" id="ARBA00023242"/>
    </source>
</evidence>
<dbReference type="InterPro" id="IPR004827">
    <property type="entry name" value="bZIP"/>
</dbReference>
<feature type="domain" description="BZIP" evidence="12">
    <location>
        <begin position="314"/>
        <end position="364"/>
    </location>
</feature>
<feature type="region of interest" description="Disordered" evidence="10">
    <location>
        <begin position="102"/>
        <end position="121"/>
    </location>
</feature>
<comment type="subcellular location">
    <subcellularLocation>
        <location evidence="1">Nucleus</location>
    </subcellularLocation>
</comment>
<dbReference type="GO" id="GO:0009414">
    <property type="term" value="P:response to water deprivation"/>
    <property type="evidence" value="ECO:0007669"/>
    <property type="project" value="UniProtKB-ARBA"/>
</dbReference>
<dbReference type="SMART" id="SM00338">
    <property type="entry name" value="BRLZ"/>
    <property type="match status" value="1"/>
</dbReference>
<evidence type="ECO:0000256" key="9">
    <source>
        <dbReference type="SAM" id="Coils"/>
    </source>
</evidence>
<keyword evidence="6" id="KW-0804">Transcription</keyword>
<dbReference type="GO" id="GO:0009651">
    <property type="term" value="P:response to salt stress"/>
    <property type="evidence" value="ECO:0007669"/>
    <property type="project" value="UniProtKB-ARBA"/>
</dbReference>
<feature type="compositionally biased region" description="Low complexity" evidence="10">
    <location>
        <begin position="15"/>
        <end position="28"/>
    </location>
</feature>
<dbReference type="GO" id="GO:0009738">
    <property type="term" value="P:abscisic acid-activated signaling pathway"/>
    <property type="evidence" value="ECO:0007669"/>
    <property type="project" value="UniProtKB-KW"/>
</dbReference>
<reference evidence="13" key="1">
    <citation type="submission" date="2020-06" db="EMBL/GenBank/DDBJ databases">
        <authorList>
            <person name="Li T."/>
            <person name="Hu X."/>
            <person name="Zhang T."/>
            <person name="Song X."/>
            <person name="Zhang H."/>
            <person name="Dai N."/>
            <person name="Sheng W."/>
            <person name="Hou X."/>
            <person name="Wei L."/>
        </authorList>
    </citation>
    <scope>NUCLEOTIDE SEQUENCE</scope>
    <source>
        <strain evidence="13">G01</strain>
        <tissue evidence="13">Leaf</tissue>
    </source>
</reference>
<keyword evidence="11" id="KW-0812">Transmembrane</keyword>
<feature type="compositionally biased region" description="Polar residues" evidence="10">
    <location>
        <begin position="102"/>
        <end position="118"/>
    </location>
</feature>
<comment type="similarity">
    <text evidence="8">Belongs to the bZIP family. ABI5 subfamily.</text>
</comment>
<organism evidence="13">
    <name type="scientific">Sesamum angustifolium</name>
    <dbReference type="NCBI Taxonomy" id="2727405"/>
    <lineage>
        <taxon>Eukaryota</taxon>
        <taxon>Viridiplantae</taxon>
        <taxon>Streptophyta</taxon>
        <taxon>Embryophyta</taxon>
        <taxon>Tracheophyta</taxon>
        <taxon>Spermatophyta</taxon>
        <taxon>Magnoliopsida</taxon>
        <taxon>eudicotyledons</taxon>
        <taxon>Gunneridae</taxon>
        <taxon>Pentapetalae</taxon>
        <taxon>asterids</taxon>
        <taxon>lamiids</taxon>
        <taxon>Lamiales</taxon>
        <taxon>Pedaliaceae</taxon>
        <taxon>Sesamum</taxon>
    </lineage>
</organism>
<feature type="coiled-coil region" evidence="9">
    <location>
        <begin position="332"/>
        <end position="373"/>
    </location>
</feature>
<dbReference type="GO" id="GO:0005634">
    <property type="term" value="C:nucleus"/>
    <property type="evidence" value="ECO:0007669"/>
    <property type="project" value="UniProtKB-SubCell"/>
</dbReference>
<evidence type="ECO:0000313" key="13">
    <source>
        <dbReference type="EMBL" id="KAL0338622.1"/>
    </source>
</evidence>
<keyword evidence="11" id="KW-0472">Membrane</keyword>
<feature type="region of interest" description="Disordered" evidence="10">
    <location>
        <begin position="139"/>
        <end position="159"/>
    </location>
</feature>
<keyword evidence="4" id="KW-0805">Transcription regulation</keyword>
<dbReference type="AlphaFoldDB" id="A0AAW2N6X2"/>
<keyword evidence="7" id="KW-0539">Nucleus</keyword>
<proteinExistence type="inferred from homology"/>
<name>A0AAW2N6X2_9LAMI</name>
<dbReference type="GO" id="GO:0043565">
    <property type="term" value="F:sequence-specific DNA binding"/>
    <property type="evidence" value="ECO:0007669"/>
    <property type="project" value="UniProtKB-ARBA"/>
</dbReference>
<dbReference type="PANTHER" id="PTHR22952:SF175">
    <property type="entry name" value="PROTEIN ABSCISIC ACID-INSENSITIVE 5"/>
    <property type="match status" value="1"/>
</dbReference>
<dbReference type="Gene3D" id="1.20.5.170">
    <property type="match status" value="1"/>
</dbReference>
<dbReference type="GO" id="GO:0003700">
    <property type="term" value="F:DNA-binding transcription factor activity"/>
    <property type="evidence" value="ECO:0007669"/>
    <property type="project" value="InterPro"/>
</dbReference>
<keyword evidence="11" id="KW-1133">Transmembrane helix</keyword>
<evidence type="ECO:0000256" key="4">
    <source>
        <dbReference type="ARBA" id="ARBA00023015"/>
    </source>
</evidence>
<dbReference type="Pfam" id="PF00170">
    <property type="entry name" value="bZIP_1"/>
    <property type="match status" value="1"/>
</dbReference>
<protein>
    <submittedName>
        <fullName evidence="13">Protein ABSCISIC ACID-INSENSITIVE 5</fullName>
    </submittedName>
</protein>
<dbReference type="EMBL" id="JACGWK010000008">
    <property type="protein sequence ID" value="KAL0338622.1"/>
    <property type="molecule type" value="Genomic_DNA"/>
</dbReference>
<evidence type="ECO:0000256" key="5">
    <source>
        <dbReference type="ARBA" id="ARBA00023125"/>
    </source>
</evidence>
<dbReference type="InterPro" id="IPR043452">
    <property type="entry name" value="BZIP46-like"/>
</dbReference>
<comment type="caution">
    <text evidence="13">The sequence shown here is derived from an EMBL/GenBank/DDBJ whole genome shotgun (WGS) entry which is preliminary data.</text>
</comment>
<dbReference type="InterPro" id="IPR046347">
    <property type="entry name" value="bZIP_sf"/>
</dbReference>
<keyword evidence="3" id="KW-0938">Abscisic acid signaling pathway</keyword>
<evidence type="ECO:0000256" key="2">
    <source>
        <dbReference type="ARBA" id="ARBA00022553"/>
    </source>
</evidence>
<evidence type="ECO:0000256" key="6">
    <source>
        <dbReference type="ARBA" id="ARBA00023163"/>
    </source>
</evidence>
<sequence length="509" mass="56077">MVANDSEIISQGNVESQLESSQQQPENQTVQSLGRQSSIYSLTLDEFQHTLCESGKNFGSMNMDEFLNSIWTAEESQAQGHTQATATAAGNTVLALQEGNTTDKGISKQPSLPRQGSFNIPEPLCRKTVEEVWSEIHKTQPHNGGSHSHVQNPNTTQRQPTFGEMTLEDFLVRAGIVREQNVVPAPVPQQPAYGMYQSSHHPPVGPNFAARPIMAIGGPSAGGVNVATYQALPQSGVGAYSQQPSAVSYGGRIGNGSGGFGQVQGLGIGSPACPVSTDGLCMNQVDGGNQYGADTGGSRGGRKRIIDGPVEKVVERRQRRMIKNRESAARSRARKQAYTVELEAELNQLKEENAHLKQALAEFEMKRKQQEDRKRKSILMVLGCMWLALMLAILSFRRRAEVERFRLVHYLLELYRLKYMGLCLMYSSEVDSYVDLRPTYVLYSSKVTEGEHLHLSLSYLDPLTMDGITHQMVRVAEEAVATESAGGDRWCSHFTRCSGTSEWPKDQLP</sequence>
<evidence type="ECO:0000259" key="12">
    <source>
        <dbReference type="PROSITE" id="PS50217"/>
    </source>
</evidence>
<dbReference type="FunFam" id="1.20.5.170:FF:000060">
    <property type="entry name" value="protein ABSCISIC ACID-INSENSITIVE 5 isoform X1"/>
    <property type="match status" value="1"/>
</dbReference>
<reference evidence="13" key="2">
    <citation type="journal article" date="2024" name="Plant">
        <title>Genomic evolution and insights into agronomic trait innovations of Sesamum species.</title>
        <authorList>
            <person name="Miao H."/>
            <person name="Wang L."/>
            <person name="Qu L."/>
            <person name="Liu H."/>
            <person name="Sun Y."/>
            <person name="Le M."/>
            <person name="Wang Q."/>
            <person name="Wei S."/>
            <person name="Zheng Y."/>
            <person name="Lin W."/>
            <person name="Duan Y."/>
            <person name="Cao H."/>
            <person name="Xiong S."/>
            <person name="Wang X."/>
            <person name="Wei L."/>
            <person name="Li C."/>
            <person name="Ma Q."/>
            <person name="Ju M."/>
            <person name="Zhao R."/>
            <person name="Li G."/>
            <person name="Mu C."/>
            <person name="Tian Q."/>
            <person name="Mei H."/>
            <person name="Zhang T."/>
            <person name="Gao T."/>
            <person name="Zhang H."/>
        </authorList>
    </citation>
    <scope>NUCLEOTIDE SEQUENCE</scope>
    <source>
        <strain evidence="13">G01</strain>
    </source>
</reference>
<accession>A0AAW2N6X2</accession>
<dbReference type="PROSITE" id="PS00036">
    <property type="entry name" value="BZIP_BASIC"/>
    <property type="match status" value="1"/>
</dbReference>
<evidence type="ECO:0000256" key="3">
    <source>
        <dbReference type="ARBA" id="ARBA00022682"/>
    </source>
</evidence>
<feature type="compositionally biased region" description="Polar residues" evidence="10">
    <location>
        <begin position="141"/>
        <end position="159"/>
    </location>
</feature>
<feature type="transmembrane region" description="Helical" evidence="11">
    <location>
        <begin position="377"/>
        <end position="396"/>
    </location>
</feature>
<dbReference type="CDD" id="cd14707">
    <property type="entry name" value="bZIP_plant_BZIP46"/>
    <property type="match status" value="1"/>
</dbReference>